<dbReference type="InterPro" id="IPR042001">
    <property type="entry name" value="Sortase_F"/>
</dbReference>
<reference evidence="3 4" key="1">
    <citation type="submission" date="2024-09" db="EMBL/GenBank/DDBJ databases">
        <authorList>
            <person name="Sun Q."/>
            <person name="Mori K."/>
        </authorList>
    </citation>
    <scope>NUCLEOTIDE SEQUENCE [LARGE SCALE GENOMIC DNA]</scope>
    <source>
        <strain evidence="3 4">CGMCC 1.15906</strain>
    </source>
</reference>
<gene>
    <name evidence="3" type="ORF">ACFFGN_12155</name>
</gene>
<dbReference type="Gene3D" id="2.40.260.10">
    <property type="entry name" value="Sortase"/>
    <property type="match status" value="1"/>
</dbReference>
<feature type="compositionally biased region" description="Polar residues" evidence="2">
    <location>
        <begin position="48"/>
        <end position="58"/>
    </location>
</feature>
<dbReference type="Pfam" id="PF04203">
    <property type="entry name" value="Sortase"/>
    <property type="match status" value="1"/>
</dbReference>
<protein>
    <submittedName>
        <fullName evidence="3">Class F sortase</fullName>
    </submittedName>
</protein>
<dbReference type="RefSeq" id="WP_380046585.1">
    <property type="nucleotide sequence ID" value="NZ_JBHLTC010000014.1"/>
</dbReference>
<name>A0ABV6QJW2_9ACTN</name>
<dbReference type="CDD" id="cd05829">
    <property type="entry name" value="Sortase_F"/>
    <property type="match status" value="1"/>
</dbReference>
<dbReference type="InterPro" id="IPR023365">
    <property type="entry name" value="Sortase_dom-sf"/>
</dbReference>
<comment type="caution">
    <text evidence="3">The sequence shown here is derived from an EMBL/GenBank/DDBJ whole genome shotgun (WGS) entry which is preliminary data.</text>
</comment>
<dbReference type="SUPFAM" id="SSF63817">
    <property type="entry name" value="Sortase"/>
    <property type="match status" value="1"/>
</dbReference>
<keyword evidence="4" id="KW-1185">Reference proteome</keyword>
<evidence type="ECO:0000313" key="3">
    <source>
        <dbReference type="EMBL" id="MFC0624820.1"/>
    </source>
</evidence>
<proteinExistence type="predicted"/>
<dbReference type="InterPro" id="IPR005754">
    <property type="entry name" value="Sortase"/>
</dbReference>
<keyword evidence="1" id="KW-0378">Hydrolase</keyword>
<sequence>MFLAAGAALLLIGGYQQIRGNTSADDGRSQTSTGPSSGSNSSAARPTETGSARPSNGSKPPEVKSAGPLRPGDPARVSVPSLGVTARVLRIRASNRALIPPSNPRMLGWWSDGARPGAAKGAAVITGHTVHDGGGAFDHLGELAVGDTVTVTTTRNRTLRYRVASVTVYRKKTLARQAARVFSQSGPGRLVLVTCEDWDGTGYLSNSVVIAKPAR</sequence>
<evidence type="ECO:0000256" key="2">
    <source>
        <dbReference type="SAM" id="MobiDB-lite"/>
    </source>
</evidence>
<dbReference type="Proteomes" id="UP001589890">
    <property type="component" value="Unassembled WGS sequence"/>
</dbReference>
<accession>A0ABV6QJW2</accession>
<organism evidence="3 4">
    <name type="scientific">Kribbella deserti</name>
    <dbReference type="NCBI Taxonomy" id="1926257"/>
    <lineage>
        <taxon>Bacteria</taxon>
        <taxon>Bacillati</taxon>
        <taxon>Actinomycetota</taxon>
        <taxon>Actinomycetes</taxon>
        <taxon>Propionibacteriales</taxon>
        <taxon>Kribbellaceae</taxon>
        <taxon>Kribbella</taxon>
    </lineage>
</organism>
<evidence type="ECO:0000313" key="4">
    <source>
        <dbReference type="Proteomes" id="UP001589890"/>
    </source>
</evidence>
<dbReference type="EMBL" id="JBHLTC010000014">
    <property type="protein sequence ID" value="MFC0624820.1"/>
    <property type="molecule type" value="Genomic_DNA"/>
</dbReference>
<feature type="compositionally biased region" description="Low complexity" evidence="2">
    <location>
        <begin position="29"/>
        <end position="46"/>
    </location>
</feature>
<evidence type="ECO:0000256" key="1">
    <source>
        <dbReference type="ARBA" id="ARBA00022801"/>
    </source>
</evidence>
<feature type="region of interest" description="Disordered" evidence="2">
    <location>
        <begin position="21"/>
        <end position="78"/>
    </location>
</feature>